<dbReference type="PANTHER" id="PTHR30222:SF17">
    <property type="entry name" value="SPERMIDINE_PUTRESCINE-BINDING PERIPLASMIC PROTEIN"/>
    <property type="match status" value="1"/>
</dbReference>
<dbReference type="Proteomes" id="UP000473648">
    <property type="component" value="Unassembled WGS sequence"/>
</dbReference>
<evidence type="ECO:0000313" key="7">
    <source>
        <dbReference type="Proteomes" id="UP000473648"/>
    </source>
</evidence>
<dbReference type="PRINTS" id="PR00909">
    <property type="entry name" value="SPERMDNBNDNG"/>
</dbReference>
<dbReference type="GO" id="GO:0015846">
    <property type="term" value="P:polyamine transport"/>
    <property type="evidence" value="ECO:0007669"/>
    <property type="project" value="InterPro"/>
</dbReference>
<evidence type="ECO:0000256" key="4">
    <source>
        <dbReference type="ARBA" id="ARBA00022764"/>
    </source>
</evidence>
<comment type="subcellular location">
    <subcellularLocation>
        <location evidence="1">Periplasm</location>
    </subcellularLocation>
</comment>
<dbReference type="InterPro" id="IPR006059">
    <property type="entry name" value="SBP"/>
</dbReference>
<evidence type="ECO:0000256" key="1">
    <source>
        <dbReference type="ARBA" id="ARBA00004418"/>
    </source>
</evidence>
<dbReference type="AlphaFoldDB" id="A0A6L5GT93"/>
<proteinExistence type="predicted"/>
<keyword evidence="4" id="KW-0574">Periplasm</keyword>
<evidence type="ECO:0000313" key="6">
    <source>
        <dbReference type="EMBL" id="MQM73358.1"/>
    </source>
</evidence>
<keyword evidence="3 5" id="KW-0732">Signal</keyword>
<dbReference type="PANTHER" id="PTHR30222">
    <property type="entry name" value="SPERMIDINE/PUTRESCINE-BINDING PERIPLASMIC PROTEIN"/>
    <property type="match status" value="1"/>
</dbReference>
<keyword evidence="7" id="KW-1185">Reference proteome</keyword>
<reference evidence="6" key="1">
    <citation type="journal article" date="2020" name="Appl. Environ. Microbiol.">
        <title>Medium-Chain Fatty Acid Synthesis by 'Candidatus Weimeria bifida' gen. nov., sp. nov., and 'Candidatus Pseudoramibacter fermentans' sp. nov.</title>
        <authorList>
            <person name="Scarborough M.J."/>
            <person name="Myers K.S."/>
            <person name="Donohue T.J."/>
            <person name="Noguera D.R."/>
        </authorList>
    </citation>
    <scope>NUCLEOTIDE SEQUENCE</scope>
    <source>
        <strain evidence="6">EUB1.1</strain>
    </source>
</reference>
<evidence type="ECO:0000256" key="5">
    <source>
        <dbReference type="SAM" id="SignalP"/>
    </source>
</evidence>
<protein>
    <submittedName>
        <fullName evidence="6">Extracellular solute-binding protein</fullName>
    </submittedName>
</protein>
<dbReference type="GO" id="GO:0042597">
    <property type="term" value="C:periplasmic space"/>
    <property type="evidence" value="ECO:0007669"/>
    <property type="project" value="UniProtKB-SubCell"/>
</dbReference>
<dbReference type="GO" id="GO:0019808">
    <property type="term" value="F:polyamine binding"/>
    <property type="evidence" value="ECO:0007669"/>
    <property type="project" value="InterPro"/>
</dbReference>
<accession>A0A6L5GT93</accession>
<comment type="caution">
    <text evidence="6">The sequence shown here is derived from an EMBL/GenBank/DDBJ whole genome shotgun (WGS) entry which is preliminary data.</text>
</comment>
<gene>
    <name evidence="6" type="ORF">FRC53_08120</name>
</gene>
<dbReference type="EMBL" id="VOGB01000005">
    <property type="protein sequence ID" value="MQM73358.1"/>
    <property type="molecule type" value="Genomic_DNA"/>
</dbReference>
<feature type="chain" id="PRO_5039520161" evidence="5">
    <location>
        <begin position="21"/>
        <end position="361"/>
    </location>
</feature>
<evidence type="ECO:0000256" key="3">
    <source>
        <dbReference type="ARBA" id="ARBA00022729"/>
    </source>
</evidence>
<dbReference type="Pfam" id="PF13416">
    <property type="entry name" value="SBP_bac_8"/>
    <property type="match status" value="1"/>
</dbReference>
<organism evidence="6 7">
    <name type="scientific">Candidatus Pseudoramibacter fermentans</name>
    <dbReference type="NCBI Taxonomy" id="2594427"/>
    <lineage>
        <taxon>Bacteria</taxon>
        <taxon>Bacillati</taxon>
        <taxon>Bacillota</taxon>
        <taxon>Clostridia</taxon>
        <taxon>Eubacteriales</taxon>
        <taxon>Eubacteriaceae</taxon>
        <taxon>Pseudoramibacter</taxon>
    </lineage>
</organism>
<name>A0A6L5GT93_9FIRM</name>
<dbReference type="InterPro" id="IPR001188">
    <property type="entry name" value="Sperm_putr-bd"/>
</dbReference>
<evidence type="ECO:0000256" key="2">
    <source>
        <dbReference type="ARBA" id="ARBA00022448"/>
    </source>
</evidence>
<feature type="signal peptide" evidence="5">
    <location>
        <begin position="1"/>
        <end position="20"/>
    </location>
</feature>
<keyword evidence="2" id="KW-0813">Transport</keyword>
<dbReference type="Gene3D" id="3.40.190.10">
    <property type="entry name" value="Periplasmic binding protein-like II"/>
    <property type="match status" value="2"/>
</dbReference>
<dbReference type="SUPFAM" id="SSF53850">
    <property type="entry name" value="Periplasmic binding protein-like II"/>
    <property type="match status" value="1"/>
</dbReference>
<sequence length="361" mass="40489">MILKRNLARAAAILTAAALALMCLSGCGQSKKSNKELNIIVWDGTWSEEMFQDFEKETGITVNISYVDNTDTLMSKLIQGNADYDLIDLEGAYVKPFVQHDLLAKIDQSKITNTKYIVDDYKKTGPIGDKNLEYTVPDMAPSYTSVIVNKKTCPIKITRFSDLANPKLKDQLAMVNATNSLYGAALQDLGYSAASTDESQIAEANALLRKIKKNVKAFVGESAVSQLESGECSVAFSWDYPTLCGDSDTNWDKFEEIPLKGGNEYCMQYWAVPKASTHKKEAQQLINFILRPKELAKCYKEYYAVPLEKKSAIAKYLPKNYYKNPSIKSSQRLLHNSWNVSVDEKQIALMDSYYTKLMGEK</sequence>